<dbReference type="STRING" id="754477.Q7C_205"/>
<keyword evidence="1" id="KW-1133">Transmembrane helix</keyword>
<dbReference type="KEGG" id="mec:Q7C_205"/>
<name>I1YEP3_METFJ</name>
<organism evidence="2 3">
    <name type="scientific">Methylophaga frappieri (strain ATCC BAA-2434 / DSM 25690 / JAM7)</name>
    <dbReference type="NCBI Taxonomy" id="754477"/>
    <lineage>
        <taxon>Bacteria</taxon>
        <taxon>Pseudomonadati</taxon>
        <taxon>Pseudomonadota</taxon>
        <taxon>Gammaproteobacteria</taxon>
        <taxon>Thiotrichales</taxon>
        <taxon>Piscirickettsiaceae</taxon>
        <taxon>Methylophaga</taxon>
    </lineage>
</organism>
<reference evidence="2 3" key="1">
    <citation type="journal article" date="2012" name="J. Bacteriol.">
        <title>Complete genome sequences of Methylophaga sp. strain JAM1 and Methylophaga sp. strain JAM7.</title>
        <authorList>
            <person name="Villeneuve C."/>
            <person name="Martineau C."/>
            <person name="Mauffrey F."/>
            <person name="Villemur R."/>
        </authorList>
    </citation>
    <scope>NUCLEOTIDE SEQUENCE [LARGE SCALE GENOMIC DNA]</scope>
    <source>
        <strain evidence="2 3">JAM7</strain>
    </source>
</reference>
<proteinExistence type="predicted"/>
<dbReference type="AlphaFoldDB" id="I1YEP3"/>
<feature type="transmembrane region" description="Helical" evidence="1">
    <location>
        <begin position="17"/>
        <end position="38"/>
    </location>
</feature>
<gene>
    <name evidence="2" type="ordered locus">Q7C_205</name>
</gene>
<dbReference type="HOGENOM" id="CLU_219421_0_0_6"/>
<evidence type="ECO:0000313" key="2">
    <source>
        <dbReference type="EMBL" id="AFJ01386.1"/>
    </source>
</evidence>
<evidence type="ECO:0000313" key="3">
    <source>
        <dbReference type="Proteomes" id="UP000009145"/>
    </source>
</evidence>
<dbReference type="EMBL" id="CP003380">
    <property type="protein sequence ID" value="AFJ01386.1"/>
    <property type="molecule type" value="Genomic_DNA"/>
</dbReference>
<dbReference type="Proteomes" id="UP000009145">
    <property type="component" value="Chromosome"/>
</dbReference>
<keyword evidence="1" id="KW-0472">Membrane</keyword>
<accession>I1YEP3</accession>
<keyword evidence="1" id="KW-0812">Transmembrane</keyword>
<sequence>MAFFIDCLYIGRELGRLALVIITSPFAIISSVLMLGSAGW</sequence>
<keyword evidence="3" id="KW-1185">Reference proteome</keyword>
<dbReference type="PATRIC" id="fig|754477.3.peg.205"/>
<evidence type="ECO:0000256" key="1">
    <source>
        <dbReference type="SAM" id="Phobius"/>
    </source>
</evidence>
<protein>
    <submittedName>
        <fullName evidence="2">Uncharacterized protein</fullName>
    </submittedName>
</protein>